<sequence>MTVRSSHGSRRAAPESDEYVTVCEKVYRCIGRAENSGGNGWGKRKKKPQNSTNQNDRSAPPPSSEESWGSCPCGLLCLRKQICPVEIAERVKRIRVHARGSVGRRFG</sequence>
<evidence type="ECO:0000256" key="1">
    <source>
        <dbReference type="SAM" id="MobiDB-lite"/>
    </source>
</evidence>
<feature type="region of interest" description="Disordered" evidence="1">
    <location>
        <begin position="32"/>
        <end position="69"/>
    </location>
</feature>
<dbReference type="EMBL" id="BGZK01000382">
    <property type="protein sequence ID" value="GBP40478.1"/>
    <property type="molecule type" value="Genomic_DNA"/>
</dbReference>
<accession>A0A4C1VMZ4</accession>
<proteinExistence type="predicted"/>
<dbReference type="AlphaFoldDB" id="A0A4C1VMZ4"/>
<keyword evidence="3" id="KW-1185">Reference proteome</keyword>
<evidence type="ECO:0000313" key="3">
    <source>
        <dbReference type="Proteomes" id="UP000299102"/>
    </source>
</evidence>
<gene>
    <name evidence="2" type="ORF">EVAR_30536_1</name>
</gene>
<comment type="caution">
    <text evidence="2">The sequence shown here is derived from an EMBL/GenBank/DDBJ whole genome shotgun (WGS) entry which is preliminary data.</text>
</comment>
<name>A0A4C1VMZ4_EUMVA</name>
<organism evidence="2 3">
    <name type="scientific">Eumeta variegata</name>
    <name type="common">Bagworm moth</name>
    <name type="synonym">Eumeta japonica</name>
    <dbReference type="NCBI Taxonomy" id="151549"/>
    <lineage>
        <taxon>Eukaryota</taxon>
        <taxon>Metazoa</taxon>
        <taxon>Ecdysozoa</taxon>
        <taxon>Arthropoda</taxon>
        <taxon>Hexapoda</taxon>
        <taxon>Insecta</taxon>
        <taxon>Pterygota</taxon>
        <taxon>Neoptera</taxon>
        <taxon>Endopterygota</taxon>
        <taxon>Lepidoptera</taxon>
        <taxon>Glossata</taxon>
        <taxon>Ditrysia</taxon>
        <taxon>Tineoidea</taxon>
        <taxon>Psychidae</taxon>
        <taxon>Oiketicinae</taxon>
        <taxon>Eumeta</taxon>
    </lineage>
</organism>
<protein>
    <submittedName>
        <fullName evidence="2">Uncharacterized protein</fullName>
    </submittedName>
</protein>
<reference evidence="2 3" key="1">
    <citation type="journal article" date="2019" name="Commun. Biol.">
        <title>The bagworm genome reveals a unique fibroin gene that provides high tensile strength.</title>
        <authorList>
            <person name="Kono N."/>
            <person name="Nakamura H."/>
            <person name="Ohtoshi R."/>
            <person name="Tomita M."/>
            <person name="Numata K."/>
            <person name="Arakawa K."/>
        </authorList>
    </citation>
    <scope>NUCLEOTIDE SEQUENCE [LARGE SCALE GENOMIC DNA]</scope>
</reference>
<evidence type="ECO:0000313" key="2">
    <source>
        <dbReference type="EMBL" id="GBP40478.1"/>
    </source>
</evidence>
<dbReference type="Proteomes" id="UP000299102">
    <property type="component" value="Unassembled WGS sequence"/>
</dbReference>